<keyword evidence="3" id="KW-1185">Reference proteome</keyword>
<dbReference type="InterPro" id="IPR002921">
    <property type="entry name" value="Fungal_lipase-type"/>
</dbReference>
<evidence type="ECO:0000313" key="3">
    <source>
        <dbReference type="Proteomes" id="UP001530315"/>
    </source>
</evidence>
<proteinExistence type="predicted"/>
<accession>A0ABD3MMI4</accession>
<dbReference type="PANTHER" id="PTHR45856:SF23">
    <property type="entry name" value="FUNGAL LIPASE-LIKE DOMAIN-CONTAINING PROTEIN"/>
    <property type="match status" value="1"/>
</dbReference>
<organism evidence="2 3">
    <name type="scientific">Stephanodiscus triporus</name>
    <dbReference type="NCBI Taxonomy" id="2934178"/>
    <lineage>
        <taxon>Eukaryota</taxon>
        <taxon>Sar</taxon>
        <taxon>Stramenopiles</taxon>
        <taxon>Ochrophyta</taxon>
        <taxon>Bacillariophyta</taxon>
        <taxon>Coscinodiscophyceae</taxon>
        <taxon>Thalassiosirophycidae</taxon>
        <taxon>Stephanodiscales</taxon>
        <taxon>Stephanodiscaceae</taxon>
        <taxon>Stephanodiscus</taxon>
    </lineage>
</organism>
<protein>
    <recommendedName>
        <fullName evidence="1">Fungal lipase-type domain-containing protein</fullName>
    </recommendedName>
</protein>
<dbReference type="PANTHER" id="PTHR45856">
    <property type="entry name" value="ALPHA/BETA-HYDROLASES SUPERFAMILY PROTEIN"/>
    <property type="match status" value="1"/>
</dbReference>
<dbReference type="Gene3D" id="3.40.50.1820">
    <property type="entry name" value="alpha/beta hydrolase"/>
    <property type="match status" value="1"/>
</dbReference>
<dbReference type="CDD" id="cd00519">
    <property type="entry name" value="Lipase_3"/>
    <property type="match status" value="1"/>
</dbReference>
<dbReference type="Proteomes" id="UP001530315">
    <property type="component" value="Unassembled WGS sequence"/>
</dbReference>
<reference evidence="2 3" key="1">
    <citation type="submission" date="2024-10" db="EMBL/GenBank/DDBJ databases">
        <title>Updated reference genomes for cyclostephanoid diatoms.</title>
        <authorList>
            <person name="Roberts W.R."/>
            <person name="Alverson A.J."/>
        </authorList>
    </citation>
    <scope>NUCLEOTIDE SEQUENCE [LARGE SCALE GENOMIC DNA]</scope>
    <source>
        <strain evidence="2 3">AJA276-08</strain>
    </source>
</reference>
<sequence length="451" mass="50514">MSPTKTFILKDSPPEVLAVADVEPKGRNYTTDYYSKQPGAITAEDLVLGTKLACVAITDDKEGTLKKVGRTNPWQIHALAIITGSEEEAHRPLTHILEKHFNLTCDTIIDVKGVKGGHIHDTQGYIAHNDEIIVLSYRCTTSGFDWLTNLSTTSSAWEPKDDISQGHAGFCSCFDFLWQHSGEPKPRVHTGFYSNFVSSAPMIEKYIEPLLAPDQPPRKLYVVGHSLGAGIATMAACYFLTEFNWADMPHKFVSVTAGSPRAVQESMQIRIHEEMKRLRGSDKAVIARIVRDKDTVATVPPAFFGFRHLDKLVYITEDGHILINPDLGSDKVVDEAKMKEIFSKVPSLEEGEVEQAEDDTTTYKKRYEKLIRNIPGPLRDHMPEFYLEPLIKLLEREKNNAEPIKTDGQNKAVDEGEKIISKKKIPAGVRNVVQKLQRSHLIQSLRLRGGN</sequence>
<dbReference type="InterPro" id="IPR029058">
    <property type="entry name" value="AB_hydrolase_fold"/>
</dbReference>
<dbReference type="Pfam" id="PF01764">
    <property type="entry name" value="Lipase_3"/>
    <property type="match status" value="1"/>
</dbReference>
<name>A0ABD3MMI4_9STRA</name>
<dbReference type="SUPFAM" id="SSF53474">
    <property type="entry name" value="alpha/beta-Hydrolases"/>
    <property type="match status" value="1"/>
</dbReference>
<evidence type="ECO:0000313" key="2">
    <source>
        <dbReference type="EMBL" id="KAL3764862.1"/>
    </source>
</evidence>
<feature type="domain" description="Fungal lipase-type" evidence="1">
    <location>
        <begin position="134"/>
        <end position="302"/>
    </location>
</feature>
<gene>
    <name evidence="2" type="ORF">ACHAW5_008478</name>
</gene>
<evidence type="ECO:0000259" key="1">
    <source>
        <dbReference type="Pfam" id="PF01764"/>
    </source>
</evidence>
<comment type="caution">
    <text evidence="2">The sequence shown here is derived from an EMBL/GenBank/DDBJ whole genome shotgun (WGS) entry which is preliminary data.</text>
</comment>
<dbReference type="AlphaFoldDB" id="A0ABD3MMI4"/>
<dbReference type="InterPro" id="IPR051218">
    <property type="entry name" value="Sec_MonoDiacylglyc_Lipase"/>
</dbReference>
<dbReference type="EMBL" id="JALLAZ020001763">
    <property type="protein sequence ID" value="KAL3764862.1"/>
    <property type="molecule type" value="Genomic_DNA"/>
</dbReference>